<evidence type="ECO:0000256" key="1">
    <source>
        <dbReference type="ARBA" id="ARBA00022553"/>
    </source>
</evidence>
<dbReference type="EMBL" id="JBHSJF010000002">
    <property type="protein sequence ID" value="MFC5066874.1"/>
    <property type="molecule type" value="Genomic_DNA"/>
</dbReference>
<feature type="modified residue" description="4-aspartylphosphate" evidence="2">
    <location>
        <position position="62"/>
    </location>
</feature>
<dbReference type="RefSeq" id="WP_379769284.1">
    <property type="nucleotide sequence ID" value="NZ_JBHSJF010000002.1"/>
</dbReference>
<dbReference type="Proteomes" id="UP001595796">
    <property type="component" value="Unassembled WGS sequence"/>
</dbReference>
<keyword evidence="1 2" id="KW-0597">Phosphoprotein</keyword>
<dbReference type="InterPro" id="IPR050595">
    <property type="entry name" value="Bact_response_regulator"/>
</dbReference>
<feature type="domain" description="Response regulatory" evidence="3">
    <location>
        <begin position="12"/>
        <end position="123"/>
    </location>
</feature>
<dbReference type="SMART" id="SM00448">
    <property type="entry name" value="REC"/>
    <property type="match status" value="1"/>
</dbReference>
<dbReference type="Pfam" id="PF00072">
    <property type="entry name" value="Response_reg"/>
    <property type="match status" value="1"/>
</dbReference>
<dbReference type="InterPro" id="IPR001789">
    <property type="entry name" value="Sig_transdc_resp-reg_receiver"/>
</dbReference>
<dbReference type="PANTHER" id="PTHR44591">
    <property type="entry name" value="STRESS RESPONSE REGULATOR PROTEIN 1"/>
    <property type="match status" value="1"/>
</dbReference>
<evidence type="ECO:0000313" key="4">
    <source>
        <dbReference type="EMBL" id="MFC5066874.1"/>
    </source>
</evidence>
<organism evidence="4 5">
    <name type="scientific">Flaviflagellibacter deserti</name>
    <dbReference type="NCBI Taxonomy" id="2267266"/>
    <lineage>
        <taxon>Bacteria</taxon>
        <taxon>Pseudomonadati</taxon>
        <taxon>Pseudomonadota</taxon>
        <taxon>Alphaproteobacteria</taxon>
        <taxon>Hyphomicrobiales</taxon>
        <taxon>Flaviflagellibacter</taxon>
    </lineage>
</organism>
<comment type="caution">
    <text evidence="4">The sequence shown here is derived from an EMBL/GenBank/DDBJ whole genome shotgun (WGS) entry which is preliminary data.</text>
</comment>
<proteinExistence type="predicted"/>
<dbReference type="InterPro" id="IPR011006">
    <property type="entry name" value="CheY-like_superfamily"/>
</dbReference>
<dbReference type="Gene3D" id="3.40.50.2300">
    <property type="match status" value="1"/>
</dbReference>
<evidence type="ECO:0000256" key="2">
    <source>
        <dbReference type="PROSITE-ProRule" id="PRU00169"/>
    </source>
</evidence>
<gene>
    <name evidence="4" type="ORF">ACFPFW_02470</name>
</gene>
<accession>A0ABV9YXC6</accession>
<name>A0ABV9YXC6_9HYPH</name>
<reference evidence="5" key="1">
    <citation type="journal article" date="2019" name="Int. J. Syst. Evol. Microbiol.">
        <title>The Global Catalogue of Microorganisms (GCM) 10K type strain sequencing project: providing services to taxonomists for standard genome sequencing and annotation.</title>
        <authorList>
            <consortium name="The Broad Institute Genomics Platform"/>
            <consortium name="The Broad Institute Genome Sequencing Center for Infectious Disease"/>
            <person name="Wu L."/>
            <person name="Ma J."/>
        </authorList>
    </citation>
    <scope>NUCLEOTIDE SEQUENCE [LARGE SCALE GENOMIC DNA]</scope>
    <source>
        <strain evidence="5">CGMCC 1.16444</strain>
    </source>
</reference>
<evidence type="ECO:0000313" key="5">
    <source>
        <dbReference type="Proteomes" id="UP001595796"/>
    </source>
</evidence>
<sequence length="127" mass="13672">MNIQKVDLTGRRVLVVEDEVLVSMLVEDMLADIGCIVVGPAPRVDIAVQMASNEEIDAAFLDVNLAGVRVFPVADVLAERGIPFIFVSGYGDQATIDQPHQGRPIIQKPFVPEALEEALLACLSEAS</sequence>
<keyword evidence="5" id="KW-1185">Reference proteome</keyword>
<dbReference type="PANTHER" id="PTHR44591:SF24">
    <property type="entry name" value="PROTEIN-GLUTAMATE METHYLESTERASE_PROTEIN-GLUTAMINE GLUTAMINASE 1"/>
    <property type="match status" value="1"/>
</dbReference>
<dbReference type="PROSITE" id="PS50110">
    <property type="entry name" value="RESPONSE_REGULATORY"/>
    <property type="match status" value="1"/>
</dbReference>
<protein>
    <submittedName>
        <fullName evidence="4">Response regulator</fullName>
    </submittedName>
</protein>
<dbReference type="SUPFAM" id="SSF52172">
    <property type="entry name" value="CheY-like"/>
    <property type="match status" value="1"/>
</dbReference>
<evidence type="ECO:0000259" key="3">
    <source>
        <dbReference type="PROSITE" id="PS50110"/>
    </source>
</evidence>